<keyword evidence="2" id="KW-0732">Signal</keyword>
<organism evidence="3 4">
    <name type="scientific">Molorchus minor</name>
    <dbReference type="NCBI Taxonomy" id="1323400"/>
    <lineage>
        <taxon>Eukaryota</taxon>
        <taxon>Metazoa</taxon>
        <taxon>Ecdysozoa</taxon>
        <taxon>Arthropoda</taxon>
        <taxon>Hexapoda</taxon>
        <taxon>Insecta</taxon>
        <taxon>Pterygota</taxon>
        <taxon>Neoptera</taxon>
        <taxon>Endopterygota</taxon>
        <taxon>Coleoptera</taxon>
        <taxon>Polyphaga</taxon>
        <taxon>Cucujiformia</taxon>
        <taxon>Chrysomeloidea</taxon>
        <taxon>Cerambycidae</taxon>
        <taxon>Lamiinae</taxon>
        <taxon>Monochamini</taxon>
        <taxon>Molorchus</taxon>
    </lineage>
</organism>
<name>A0ABQ9J7E9_9CUCU</name>
<feature type="chain" id="PRO_5045593160" evidence="2">
    <location>
        <begin position="32"/>
        <end position="87"/>
    </location>
</feature>
<keyword evidence="1" id="KW-0472">Membrane</keyword>
<keyword evidence="4" id="KW-1185">Reference proteome</keyword>
<evidence type="ECO:0000313" key="4">
    <source>
        <dbReference type="Proteomes" id="UP001162164"/>
    </source>
</evidence>
<evidence type="ECO:0000313" key="3">
    <source>
        <dbReference type="EMBL" id="KAJ8973901.1"/>
    </source>
</evidence>
<dbReference type="EMBL" id="JAPWTJ010001086">
    <property type="protein sequence ID" value="KAJ8973901.1"/>
    <property type="molecule type" value="Genomic_DNA"/>
</dbReference>
<keyword evidence="1" id="KW-0812">Transmembrane</keyword>
<keyword evidence="1" id="KW-1133">Transmembrane helix</keyword>
<feature type="transmembrane region" description="Helical" evidence="1">
    <location>
        <begin position="44"/>
        <end position="68"/>
    </location>
</feature>
<gene>
    <name evidence="3" type="ORF">NQ317_018856</name>
</gene>
<sequence>MSKPLKATIVIFLLLFSSLPLQFCLIGPVSSVEAEKTTAVLTKMTVTVYGISTWGCKSLGAVLLLLLISIKPNEVLVNYLTVTTSNG</sequence>
<protein>
    <submittedName>
        <fullName evidence="3">Uncharacterized protein</fullName>
    </submittedName>
</protein>
<proteinExistence type="predicted"/>
<dbReference type="Proteomes" id="UP001162164">
    <property type="component" value="Unassembled WGS sequence"/>
</dbReference>
<comment type="caution">
    <text evidence="3">The sequence shown here is derived from an EMBL/GenBank/DDBJ whole genome shotgun (WGS) entry which is preliminary data.</text>
</comment>
<feature type="signal peptide" evidence="2">
    <location>
        <begin position="1"/>
        <end position="31"/>
    </location>
</feature>
<evidence type="ECO:0000256" key="1">
    <source>
        <dbReference type="SAM" id="Phobius"/>
    </source>
</evidence>
<reference evidence="3" key="1">
    <citation type="journal article" date="2023" name="Insect Mol. Biol.">
        <title>Genome sequencing provides insights into the evolution of gene families encoding plant cell wall-degrading enzymes in longhorned beetles.</title>
        <authorList>
            <person name="Shin N.R."/>
            <person name="Okamura Y."/>
            <person name="Kirsch R."/>
            <person name="Pauchet Y."/>
        </authorList>
    </citation>
    <scope>NUCLEOTIDE SEQUENCE</scope>
    <source>
        <strain evidence="3">MMC_N1</strain>
    </source>
</reference>
<evidence type="ECO:0000256" key="2">
    <source>
        <dbReference type="SAM" id="SignalP"/>
    </source>
</evidence>
<accession>A0ABQ9J7E9</accession>